<dbReference type="FunFam" id="2.40.10.10:FF:000036">
    <property type="entry name" value="Trypsin beta"/>
    <property type="match status" value="1"/>
</dbReference>
<sequence length="253" mass="27569">MHTLSSPLLVLLVILLKQHTCRAEGIINGSTAADKAMQYMASVQINGKHVCGGFVIKPNFVLTAAHCNARGKMSVVLGAHNLHKTAKNKRFYIKNQDKLIPELYKGFETGNDIMLLKLSGKIGKGVKTVQIPSSNKMKMKNSTKCLVAGWGKTGSKNEVSNQLQVAHVQVVGLQDCQTAWNQNGIKTELPESVMCAKGFNRNGPSKGDSGGPLVCNGMALGIVSFNLNERYKQIIPAVYTQISKFLPWIKSKM</sequence>
<dbReference type="GO" id="GO:0004252">
    <property type="term" value="F:serine-type endopeptidase activity"/>
    <property type="evidence" value="ECO:0007669"/>
    <property type="project" value="InterPro"/>
</dbReference>
<keyword evidence="8" id="KW-1185">Reference proteome</keyword>
<dbReference type="InterPro" id="IPR043504">
    <property type="entry name" value="Peptidase_S1_PA_chymotrypsin"/>
</dbReference>
<reference evidence="9" key="1">
    <citation type="submission" date="2025-08" db="UniProtKB">
        <authorList>
            <consortium name="RefSeq"/>
        </authorList>
    </citation>
    <scope>IDENTIFICATION</scope>
</reference>
<keyword evidence="2 5" id="KW-0378">Hydrolase</keyword>
<keyword evidence="4" id="KW-1015">Disulfide bond</keyword>
<feature type="signal peptide" evidence="6">
    <location>
        <begin position="1"/>
        <end position="23"/>
    </location>
</feature>
<evidence type="ECO:0000259" key="7">
    <source>
        <dbReference type="PROSITE" id="PS50240"/>
    </source>
</evidence>
<evidence type="ECO:0000256" key="4">
    <source>
        <dbReference type="ARBA" id="ARBA00023157"/>
    </source>
</evidence>
<dbReference type="InterPro" id="IPR001314">
    <property type="entry name" value="Peptidase_S1A"/>
</dbReference>
<dbReference type="PROSITE" id="PS00134">
    <property type="entry name" value="TRYPSIN_HIS"/>
    <property type="match status" value="1"/>
</dbReference>
<dbReference type="PROSITE" id="PS50240">
    <property type="entry name" value="TRYPSIN_DOM"/>
    <property type="match status" value="1"/>
</dbReference>
<organism evidence="8 9">
    <name type="scientific">Clupea harengus</name>
    <name type="common">Atlantic herring</name>
    <dbReference type="NCBI Taxonomy" id="7950"/>
    <lineage>
        <taxon>Eukaryota</taxon>
        <taxon>Metazoa</taxon>
        <taxon>Chordata</taxon>
        <taxon>Craniata</taxon>
        <taxon>Vertebrata</taxon>
        <taxon>Euteleostomi</taxon>
        <taxon>Actinopterygii</taxon>
        <taxon>Neopterygii</taxon>
        <taxon>Teleostei</taxon>
        <taxon>Clupei</taxon>
        <taxon>Clupeiformes</taxon>
        <taxon>Clupeoidei</taxon>
        <taxon>Clupeidae</taxon>
        <taxon>Clupea</taxon>
    </lineage>
</organism>
<dbReference type="SUPFAM" id="SSF50494">
    <property type="entry name" value="Trypsin-like serine proteases"/>
    <property type="match status" value="1"/>
</dbReference>
<dbReference type="PANTHER" id="PTHR24271:SF87">
    <property type="entry name" value="ARGININE ESTERASE-LIKE-RELATED"/>
    <property type="match status" value="1"/>
</dbReference>
<dbReference type="Pfam" id="PF00089">
    <property type="entry name" value="Trypsin"/>
    <property type="match status" value="1"/>
</dbReference>
<dbReference type="GO" id="GO:0006508">
    <property type="term" value="P:proteolysis"/>
    <property type="evidence" value="ECO:0007669"/>
    <property type="project" value="UniProtKB-KW"/>
</dbReference>
<evidence type="ECO:0000256" key="1">
    <source>
        <dbReference type="ARBA" id="ARBA00022670"/>
    </source>
</evidence>
<dbReference type="CDD" id="cd00190">
    <property type="entry name" value="Tryp_SPc"/>
    <property type="match status" value="1"/>
</dbReference>
<dbReference type="OrthoDB" id="8440449at2759"/>
<keyword evidence="1 5" id="KW-0645">Protease</keyword>
<feature type="chain" id="PRO_5028447280" evidence="6">
    <location>
        <begin position="24"/>
        <end position="253"/>
    </location>
</feature>
<gene>
    <name evidence="9" type="primary">LOC105895045</name>
</gene>
<feature type="domain" description="Peptidase S1" evidence="7">
    <location>
        <begin position="26"/>
        <end position="253"/>
    </location>
</feature>
<dbReference type="KEGG" id="char:105895045"/>
<dbReference type="InterPro" id="IPR009003">
    <property type="entry name" value="Peptidase_S1_PA"/>
</dbReference>
<evidence type="ECO:0000313" key="9">
    <source>
        <dbReference type="RefSeq" id="XP_012677065.1"/>
    </source>
</evidence>
<dbReference type="PRINTS" id="PR00722">
    <property type="entry name" value="CHYMOTRYPSIN"/>
</dbReference>
<keyword evidence="3 5" id="KW-0720">Serine protease</keyword>
<accession>A0A6P3VP16</accession>
<dbReference type="GeneID" id="105895045"/>
<dbReference type="AlphaFoldDB" id="A0A6P3VP16"/>
<keyword evidence="6" id="KW-0732">Signal</keyword>
<dbReference type="SMART" id="SM00020">
    <property type="entry name" value="Tryp_SPc"/>
    <property type="match status" value="1"/>
</dbReference>
<evidence type="ECO:0000256" key="5">
    <source>
        <dbReference type="RuleBase" id="RU363034"/>
    </source>
</evidence>
<dbReference type="InterPro" id="IPR033116">
    <property type="entry name" value="TRYPSIN_SER"/>
</dbReference>
<dbReference type="InterPro" id="IPR001254">
    <property type="entry name" value="Trypsin_dom"/>
</dbReference>
<protein>
    <submittedName>
        <fullName evidence="9">Granzyme G</fullName>
    </submittedName>
</protein>
<proteinExistence type="predicted"/>
<evidence type="ECO:0000256" key="2">
    <source>
        <dbReference type="ARBA" id="ARBA00022801"/>
    </source>
</evidence>
<dbReference type="RefSeq" id="XP_012677065.1">
    <property type="nucleotide sequence ID" value="XM_012821611.3"/>
</dbReference>
<dbReference type="Proteomes" id="UP000515152">
    <property type="component" value="Chromosome 10"/>
</dbReference>
<dbReference type="InterPro" id="IPR018114">
    <property type="entry name" value="TRYPSIN_HIS"/>
</dbReference>
<dbReference type="PANTHER" id="PTHR24271">
    <property type="entry name" value="KALLIKREIN-RELATED"/>
    <property type="match status" value="1"/>
</dbReference>
<evidence type="ECO:0000256" key="6">
    <source>
        <dbReference type="SAM" id="SignalP"/>
    </source>
</evidence>
<dbReference type="PROSITE" id="PS00135">
    <property type="entry name" value="TRYPSIN_SER"/>
    <property type="match status" value="1"/>
</dbReference>
<dbReference type="Gene3D" id="2.40.10.10">
    <property type="entry name" value="Trypsin-like serine proteases"/>
    <property type="match status" value="1"/>
</dbReference>
<evidence type="ECO:0000313" key="8">
    <source>
        <dbReference type="Proteomes" id="UP000515152"/>
    </source>
</evidence>
<evidence type="ECO:0000256" key="3">
    <source>
        <dbReference type="ARBA" id="ARBA00022825"/>
    </source>
</evidence>
<name>A0A6P3VP16_CLUHA</name>